<feature type="region of interest" description="Disordered" evidence="2">
    <location>
        <begin position="155"/>
        <end position="281"/>
    </location>
</feature>
<accession>A0A7E4ZT01</accession>
<dbReference type="GO" id="GO:0005783">
    <property type="term" value="C:endoplasmic reticulum"/>
    <property type="evidence" value="ECO:0007669"/>
    <property type="project" value="TreeGrafter"/>
</dbReference>
<keyword evidence="5" id="KW-1185">Reference proteome</keyword>
<feature type="chain" id="PRO_5028983538" evidence="3">
    <location>
        <begin position="19"/>
        <end position="281"/>
    </location>
</feature>
<dbReference type="SUPFAM" id="SSF52833">
    <property type="entry name" value="Thioredoxin-like"/>
    <property type="match status" value="1"/>
</dbReference>
<protein>
    <submittedName>
        <fullName evidence="6">Thioredoxin domain-containing protein</fullName>
    </submittedName>
</protein>
<keyword evidence="1 3" id="KW-0732">Signal</keyword>
<evidence type="ECO:0000313" key="6">
    <source>
        <dbReference type="WBParaSite" id="Pan_g15704.t1"/>
    </source>
</evidence>
<proteinExistence type="predicted"/>
<dbReference type="InterPro" id="IPR017937">
    <property type="entry name" value="Thioredoxin_CS"/>
</dbReference>
<dbReference type="InterPro" id="IPR036249">
    <property type="entry name" value="Thioredoxin-like_sf"/>
</dbReference>
<evidence type="ECO:0000259" key="4">
    <source>
        <dbReference type="PROSITE" id="PS51352"/>
    </source>
</evidence>
<evidence type="ECO:0000256" key="1">
    <source>
        <dbReference type="ARBA" id="ARBA00022729"/>
    </source>
</evidence>
<dbReference type="AlphaFoldDB" id="A0A7E4ZT01"/>
<dbReference type="Proteomes" id="UP000492821">
    <property type="component" value="Unassembled WGS sequence"/>
</dbReference>
<evidence type="ECO:0000256" key="3">
    <source>
        <dbReference type="SAM" id="SignalP"/>
    </source>
</evidence>
<feature type="domain" description="Thioredoxin" evidence="4">
    <location>
        <begin position="7"/>
        <end position="150"/>
    </location>
</feature>
<dbReference type="Pfam" id="PF13899">
    <property type="entry name" value="Thioredoxin_7"/>
    <property type="match status" value="1"/>
</dbReference>
<dbReference type="PANTHER" id="PTHR15337">
    <property type="entry name" value="ANTERIOR GRADIENT PROTEIN-RELATED"/>
    <property type="match status" value="1"/>
</dbReference>
<reference evidence="5" key="1">
    <citation type="journal article" date="2013" name="Genetics">
        <title>The draft genome and transcriptome of Panagrellus redivivus are shaped by the harsh demands of a free-living lifestyle.</title>
        <authorList>
            <person name="Srinivasan J."/>
            <person name="Dillman A.R."/>
            <person name="Macchietto M.G."/>
            <person name="Heikkinen L."/>
            <person name="Lakso M."/>
            <person name="Fracchia K.M."/>
            <person name="Antoshechkin I."/>
            <person name="Mortazavi A."/>
            <person name="Wong G."/>
            <person name="Sternberg P.W."/>
        </authorList>
    </citation>
    <scope>NUCLEOTIDE SEQUENCE [LARGE SCALE GENOMIC DNA]</scope>
    <source>
        <strain evidence="5">MT8872</strain>
    </source>
</reference>
<sequence length="281" mass="32551">MRAFTLVILGFVAVAALAKKEGKDLSHGFGDEIEWTTLENALQVSKEQNKPVFLLIHKTWCGACKALKKNIQQSNKRAEFIELSKKFVMVNTEDDEEPEEEKYAPDGAYIPRLLFLDQNTDLLAVDNKKNFPNNAYYFPQAVDVIKAMKRALKEHGTEVEEEKPAETKKSTKKLDKEEAVAEEKKEKSEKKSDKKTEEKKEKVEKKEKKAEKKSEEKKEKSEKKVDDKKAEKKEKKAEKKEEKPAKKDKKAEKKDEKSEKKTEKKEKSDKKKDDKKKKTEL</sequence>
<dbReference type="PROSITE" id="PS51352">
    <property type="entry name" value="THIOREDOXIN_2"/>
    <property type="match status" value="1"/>
</dbReference>
<dbReference type="InterPro" id="IPR013766">
    <property type="entry name" value="Thioredoxin_domain"/>
</dbReference>
<evidence type="ECO:0000313" key="5">
    <source>
        <dbReference type="Proteomes" id="UP000492821"/>
    </source>
</evidence>
<organism evidence="5 6">
    <name type="scientific">Panagrellus redivivus</name>
    <name type="common">Microworm</name>
    <dbReference type="NCBI Taxonomy" id="6233"/>
    <lineage>
        <taxon>Eukaryota</taxon>
        <taxon>Metazoa</taxon>
        <taxon>Ecdysozoa</taxon>
        <taxon>Nematoda</taxon>
        <taxon>Chromadorea</taxon>
        <taxon>Rhabditida</taxon>
        <taxon>Tylenchina</taxon>
        <taxon>Panagrolaimomorpha</taxon>
        <taxon>Panagrolaimoidea</taxon>
        <taxon>Panagrolaimidae</taxon>
        <taxon>Panagrellus</taxon>
    </lineage>
</organism>
<name>A0A7E4ZT01_PANRE</name>
<reference evidence="6" key="2">
    <citation type="submission" date="2020-10" db="UniProtKB">
        <authorList>
            <consortium name="WormBaseParasite"/>
        </authorList>
    </citation>
    <scope>IDENTIFICATION</scope>
</reference>
<dbReference type="Gene3D" id="3.40.30.10">
    <property type="entry name" value="Glutaredoxin"/>
    <property type="match status" value="1"/>
</dbReference>
<dbReference type="WBParaSite" id="Pan_g15704.t1">
    <property type="protein sequence ID" value="Pan_g15704.t1"/>
    <property type="gene ID" value="Pan_g15704"/>
</dbReference>
<dbReference type="PROSITE" id="PS00194">
    <property type="entry name" value="THIOREDOXIN_1"/>
    <property type="match status" value="1"/>
</dbReference>
<evidence type="ECO:0000256" key="2">
    <source>
        <dbReference type="SAM" id="MobiDB-lite"/>
    </source>
</evidence>
<feature type="signal peptide" evidence="3">
    <location>
        <begin position="1"/>
        <end position="18"/>
    </location>
</feature>
<dbReference type="PANTHER" id="PTHR15337:SF23">
    <property type="entry name" value="THIOREDOXIN DOMAIN-CONTAINING PROTEIN"/>
    <property type="match status" value="1"/>
</dbReference>
<dbReference type="InterPro" id="IPR051099">
    <property type="entry name" value="AGR/TXD"/>
</dbReference>